<evidence type="ECO:0000256" key="1">
    <source>
        <dbReference type="ARBA" id="ARBA00004611"/>
    </source>
</evidence>
<dbReference type="InterPro" id="IPR039505">
    <property type="entry name" value="DRC1/2_N"/>
</dbReference>
<accession>A0A7K9HBA2</accession>
<evidence type="ECO:0000256" key="5">
    <source>
        <dbReference type="ARBA" id="ARBA00023054"/>
    </source>
</evidence>
<proteinExistence type="inferred from homology"/>
<feature type="region of interest" description="Disordered" evidence="11">
    <location>
        <begin position="46"/>
        <end position="69"/>
    </location>
</feature>
<evidence type="ECO:0000256" key="9">
    <source>
        <dbReference type="ARBA" id="ARBA00046115"/>
    </source>
</evidence>
<evidence type="ECO:0000256" key="11">
    <source>
        <dbReference type="SAM" id="MobiDB-lite"/>
    </source>
</evidence>
<evidence type="ECO:0000259" key="12">
    <source>
        <dbReference type="Pfam" id="PF14772"/>
    </source>
</evidence>
<keyword evidence="6" id="KW-0969">Cilium</keyword>
<evidence type="ECO:0000256" key="4">
    <source>
        <dbReference type="ARBA" id="ARBA00022846"/>
    </source>
</evidence>
<sequence length="695" mass="80609">GAGEKEEVKGWREAASAFSDHDPGAEERIAARRRRIAARLDAKRRKALGEDAEPKVAEKAKEQRRSQQQIEESRQRLAKLLFDGTQLVTNIQVAADMREMQRRTELAELKLQRVKKLEDEAKCSTDKFEEITSKWALAKELVIPQELWQLLKQQQQQCALLLEEKNKLLDELQQELQKKDEEYVQALKKQADDIQLLLERMEEQIMLMLKTYRQQLLQLEEAFELERRELLEKSRKKLEEAIQAHNAQELEYLHARMRKVEEVEKQLQQLRVQDEEDYNSMKLQLENEVETLEKQIQQMTAVYQLNQEKLEYNLSVLKKQDEENTLLRSQQKRRINRLHSFLNKLRSKLAKQEKQFGEEKQSLAVAYESLMEQCKEVERRMRHFAAVDAEKFTEVWLLNEEEAKKLMRKALAADHLIHRQQLALPWEEPSYWFLTNVGPLGYSKEKEKNNKATRLAAEVLAGEGEQYTEEVEDGVKPLRNIPKKTAERILQLLSEESGFLVASKRLKALQGLRRHKRTLLRLDSIFEALEIASEDDLSQLVDFFLKYKAQELDIKQVGSPRTALEGPMDPGKEGEGGGRYIVQLADLLLQSQASPGREDGKEDGGSGGQKDELKASRSLLGSLPSVFIHAEDVLKILKAFVRDFAKLREKDGSSKELQPVRDSSKDGEYWEALAHIIPEQKLKLWDALRVALQKY</sequence>
<feature type="domain" description="Dynein regulatory complex protein 1/2 N-terminal" evidence="12">
    <location>
        <begin position="93"/>
        <end position="194"/>
    </location>
</feature>
<dbReference type="Pfam" id="PF14775">
    <property type="entry name" value="NYD-SP28_assoc"/>
    <property type="match status" value="1"/>
</dbReference>
<evidence type="ECO:0000313" key="14">
    <source>
        <dbReference type="EMBL" id="NXH11161.1"/>
    </source>
</evidence>
<keyword evidence="7" id="KW-0966">Cell projection</keyword>
<evidence type="ECO:0000256" key="10">
    <source>
        <dbReference type="SAM" id="Coils"/>
    </source>
</evidence>
<feature type="region of interest" description="Disordered" evidence="11">
    <location>
        <begin position="1"/>
        <end position="26"/>
    </location>
</feature>
<dbReference type="AlphaFoldDB" id="A0A7K9HBA2"/>
<dbReference type="InterPro" id="IPR029440">
    <property type="entry name" value="DRC1_C"/>
</dbReference>
<comment type="function">
    <text evidence="9">Component of the nexin-dynein regulatory complex (N-DRC) a key regulator of ciliary/flagellar motility which maintains the alignment and integrity of the distal axoneme and regulates microtubule sliding in motile axonemes. Plays a critical role in the assembly of N-DRC and also stabilizes the assembly of multiple inner dynein arms and radial spokes. Coassembles with CCDC65/DRC2 to form a central scaffold needed for assembly of the N-DRC and its attachment to the outer doublet microtubules.</text>
</comment>
<dbReference type="PANTHER" id="PTHR21625:SF1">
    <property type="entry name" value="DYNEIN REGULATORY COMPLEX PROTEIN 1"/>
    <property type="match status" value="1"/>
</dbReference>
<comment type="similarity">
    <text evidence="2">Belongs to the DRC1 family.</text>
</comment>
<organism evidence="14 15">
    <name type="scientific">Bucco capensis</name>
    <name type="common">collared puffbird</name>
    <dbReference type="NCBI Taxonomy" id="135168"/>
    <lineage>
        <taxon>Eukaryota</taxon>
        <taxon>Metazoa</taxon>
        <taxon>Chordata</taxon>
        <taxon>Craniata</taxon>
        <taxon>Vertebrata</taxon>
        <taxon>Euteleostomi</taxon>
        <taxon>Archelosauria</taxon>
        <taxon>Archosauria</taxon>
        <taxon>Dinosauria</taxon>
        <taxon>Saurischia</taxon>
        <taxon>Theropoda</taxon>
        <taxon>Coelurosauria</taxon>
        <taxon>Aves</taxon>
        <taxon>Neognathae</taxon>
        <taxon>Neoaves</taxon>
        <taxon>Telluraves</taxon>
        <taxon>Coraciimorphae</taxon>
        <taxon>Piciformes</taxon>
        <taxon>Bucconidae</taxon>
        <taxon>Bucco</taxon>
    </lineage>
</organism>
<dbReference type="GO" id="GO:0070286">
    <property type="term" value="P:axonemal dynein complex assembly"/>
    <property type="evidence" value="ECO:0007669"/>
    <property type="project" value="InterPro"/>
</dbReference>
<dbReference type="Proteomes" id="UP000534107">
    <property type="component" value="Unassembled WGS sequence"/>
</dbReference>
<evidence type="ECO:0000256" key="2">
    <source>
        <dbReference type="ARBA" id="ARBA00009688"/>
    </source>
</evidence>
<reference evidence="14 15" key="1">
    <citation type="submission" date="2019-09" db="EMBL/GenBank/DDBJ databases">
        <title>Bird 10,000 Genomes (B10K) Project - Family phase.</title>
        <authorList>
            <person name="Zhang G."/>
        </authorList>
    </citation>
    <scope>NUCLEOTIDE SEQUENCE [LARGE SCALE GENOMIC DNA]</scope>
    <source>
        <strain evidence="14">B10K-DU-001-16</strain>
        <tissue evidence="14">Muscle</tissue>
    </source>
</reference>
<keyword evidence="4" id="KW-0282">Flagellum</keyword>
<name>A0A7K9HBA2_9PICI</name>
<protein>
    <recommendedName>
        <fullName evidence="3">Dynein regulatory complex protein 1</fullName>
    </recommendedName>
    <alternativeName>
        <fullName evidence="8">Coiled-coil domain-containing protein 164</fullName>
    </alternativeName>
</protein>
<dbReference type="Pfam" id="PF14772">
    <property type="entry name" value="NYD-SP28"/>
    <property type="match status" value="1"/>
</dbReference>
<evidence type="ECO:0000313" key="15">
    <source>
        <dbReference type="Proteomes" id="UP000534107"/>
    </source>
</evidence>
<dbReference type="GO" id="GO:0005858">
    <property type="term" value="C:axonemal dynein complex"/>
    <property type="evidence" value="ECO:0007669"/>
    <property type="project" value="InterPro"/>
</dbReference>
<dbReference type="GO" id="GO:0060285">
    <property type="term" value="P:cilium-dependent cell motility"/>
    <property type="evidence" value="ECO:0007669"/>
    <property type="project" value="TreeGrafter"/>
</dbReference>
<comment type="subcellular location">
    <subcellularLocation>
        <location evidence="1">Cytoplasm</location>
        <location evidence="1">Cytoskeleton</location>
        <location evidence="1">Flagellum axoneme</location>
    </subcellularLocation>
</comment>
<feature type="compositionally biased region" description="Basic and acidic residues" evidence="11">
    <location>
        <begin position="1"/>
        <end position="12"/>
    </location>
</feature>
<feature type="compositionally biased region" description="Basic and acidic residues" evidence="11">
    <location>
        <begin position="47"/>
        <end position="69"/>
    </location>
</feature>
<evidence type="ECO:0000256" key="8">
    <source>
        <dbReference type="ARBA" id="ARBA00031554"/>
    </source>
</evidence>
<feature type="non-terminal residue" evidence="14">
    <location>
        <position position="1"/>
    </location>
</feature>
<feature type="domain" description="Dynein regulatory complex protein 1 C-terminal" evidence="13">
    <location>
        <begin position="668"/>
        <end position="695"/>
    </location>
</feature>
<gene>
    <name evidence="14" type="primary">Drc1</name>
    <name evidence="14" type="ORF">BUCCAP_R03516</name>
</gene>
<dbReference type="InterPro" id="IPR039750">
    <property type="entry name" value="DRC1/DRC2"/>
</dbReference>
<evidence type="ECO:0000256" key="3">
    <source>
        <dbReference type="ARBA" id="ARBA00013815"/>
    </source>
</evidence>
<dbReference type="OrthoDB" id="10260459at2759"/>
<feature type="coiled-coil region" evidence="10">
    <location>
        <begin position="335"/>
        <end position="380"/>
    </location>
</feature>
<evidence type="ECO:0000256" key="6">
    <source>
        <dbReference type="ARBA" id="ARBA00023069"/>
    </source>
</evidence>
<dbReference type="EMBL" id="VWZO01003267">
    <property type="protein sequence ID" value="NXH11161.1"/>
    <property type="molecule type" value="Genomic_DNA"/>
</dbReference>
<keyword evidence="5 10" id="KW-0175">Coiled coil</keyword>
<feature type="non-terminal residue" evidence="14">
    <location>
        <position position="695"/>
    </location>
</feature>
<dbReference type="PANTHER" id="PTHR21625">
    <property type="entry name" value="NYD-SP28 PROTEIN"/>
    <property type="match status" value="1"/>
</dbReference>
<dbReference type="GO" id="GO:0003352">
    <property type="term" value="P:regulation of cilium movement"/>
    <property type="evidence" value="ECO:0007669"/>
    <property type="project" value="TreeGrafter"/>
</dbReference>
<keyword evidence="15" id="KW-1185">Reference proteome</keyword>
<comment type="caution">
    <text evidence="14">The sequence shown here is derived from an EMBL/GenBank/DDBJ whole genome shotgun (WGS) entry which is preliminary data.</text>
</comment>
<evidence type="ECO:0000259" key="13">
    <source>
        <dbReference type="Pfam" id="PF14775"/>
    </source>
</evidence>
<evidence type="ECO:0000256" key="7">
    <source>
        <dbReference type="ARBA" id="ARBA00023273"/>
    </source>
</evidence>